<accession>A0ACD4RCD2</accession>
<protein>
    <submittedName>
        <fullName evidence="1">PH domain-containing protein</fullName>
    </submittedName>
</protein>
<dbReference type="EMBL" id="CP126116">
    <property type="protein sequence ID" value="WHZ58068.1"/>
    <property type="molecule type" value="Genomic_DNA"/>
</dbReference>
<dbReference type="Proteomes" id="UP001226091">
    <property type="component" value="Chromosome"/>
</dbReference>
<gene>
    <name evidence="1" type="ORF">QLQ22_01325</name>
</gene>
<evidence type="ECO:0000313" key="1">
    <source>
        <dbReference type="EMBL" id="WHZ58068.1"/>
    </source>
</evidence>
<name>A0ACD4RCD2_9BACI</name>
<evidence type="ECO:0000313" key="2">
    <source>
        <dbReference type="Proteomes" id="UP001226091"/>
    </source>
</evidence>
<proteinExistence type="predicted"/>
<organism evidence="1 2">
    <name type="scientific">Metabacillus hrfriensis</name>
    <dbReference type="NCBI Taxonomy" id="3048891"/>
    <lineage>
        <taxon>Bacteria</taxon>
        <taxon>Bacillati</taxon>
        <taxon>Bacillota</taxon>
        <taxon>Bacilli</taxon>
        <taxon>Bacillales</taxon>
        <taxon>Bacillaceae</taxon>
        <taxon>Metabacillus</taxon>
    </lineage>
</organism>
<sequence>MMSEPKRLHPASAILTFFKQLKDGIFPVIVLFFVNDYKIYFFIGLAVILIAMIIYSIISWMKYTYRIEENELRIEFGIFVKKKRYIPIERIQSINESAGIIQQIFGLVKLQLETAGGGAEAEAVLTAVTKEEARRINTALAERKNEMVDPDEAAMTIKEDKTYLTYKIGVKELLVAASTSSGIGVVLSAAFAFFSQFDELIPFDDIIDRFSFLSNASITVYAVLVFLAFFIAWILSIIGVCLKFANFTVMKKEQDLVISRGLFEKHQLTIPLERIQAMKISENLIRQPFGYATVHIVSAGGSAKDQNVSAILFPLIKKTKIQQMLTEFTPDFSLSDQLNTLPKKAKRGYVLVYTIPFLVISCILSYFFQPWGYIALLTVPAGLLLGLASFKDAGWDIHDEQLTLSSRNLVKSTFVVKRKRIQVIEARQSFFQRRIDLASIQSSTTSGMGGTHFMVKGIDIEDAGEVFEWYSYENHAKKDAIL</sequence>
<reference evidence="2" key="1">
    <citation type="journal article" date="2025" name="Aquaculture">
        <title>Assessment of the bioflocculant production and safety properties of Metabacillus hrfriensis sp. nov. based on phenotypic and whole-genome sequencing analysis.</title>
        <authorList>
            <person name="Zhang R."/>
            <person name="Zhao Z."/>
            <person name="Luo L."/>
            <person name="Wang S."/>
            <person name="Guo K."/>
            <person name="Xu W."/>
        </authorList>
    </citation>
    <scope>NUCLEOTIDE SEQUENCE [LARGE SCALE GENOMIC DNA]</scope>
    <source>
        <strain evidence="2">CT-WN-B3</strain>
    </source>
</reference>
<keyword evidence="2" id="KW-1185">Reference proteome</keyword>